<proteinExistence type="predicted"/>
<feature type="region of interest" description="Disordered" evidence="3">
    <location>
        <begin position="194"/>
        <end position="241"/>
    </location>
</feature>
<dbReference type="SUPFAM" id="SSF52540">
    <property type="entry name" value="P-loop containing nucleoside triphosphate hydrolases"/>
    <property type="match status" value="1"/>
</dbReference>
<dbReference type="STRING" id="1331196.A0A1B9IUE8"/>
<dbReference type="InterPro" id="IPR050747">
    <property type="entry name" value="Mitochondrial_chaperone_BCS1"/>
</dbReference>
<dbReference type="InterPro" id="IPR027417">
    <property type="entry name" value="P-loop_NTPase"/>
</dbReference>
<evidence type="ECO:0000259" key="5">
    <source>
        <dbReference type="Pfam" id="PF25426"/>
    </source>
</evidence>
<feature type="compositionally biased region" description="Basic and acidic residues" evidence="3">
    <location>
        <begin position="198"/>
        <end position="224"/>
    </location>
</feature>
<evidence type="ECO:0000256" key="3">
    <source>
        <dbReference type="SAM" id="MobiDB-lite"/>
    </source>
</evidence>
<feature type="domain" description="Mitochondrial chaperone BCS1-like ATPase lid" evidence="5">
    <location>
        <begin position="91"/>
        <end position="190"/>
    </location>
</feature>
<keyword evidence="2" id="KW-0067">ATP-binding</keyword>
<sequence length="241" mass="26832">MPPRPKRGDSEDDGEDDSFDDKTVGGADPGKYGLARSTVTLSGLLNAIDGVSSQEDCILFATTNHPDRLDSALSRPGRFDVQLSFKDATFNQAKALFKHFFPLSDFINAPKPENMIDDEKMTEDQGVIRSEGELDELAHRFAQGIFHPSTCIAETEDDKLEVEVEFGLSMATLQGFLLTHKKTARLAAGKAQEWSNGLRKEYEDRERKKLAKRAEREKAKELKVKGSATPDNEKPKKESNI</sequence>
<reference evidence="7" key="2">
    <citation type="submission" date="2013-12" db="EMBL/GenBank/DDBJ databases">
        <title>Evolution of pathogenesis and genome organization in the Tremellales.</title>
        <authorList>
            <person name="Cuomo C."/>
            <person name="Litvintseva A."/>
            <person name="Heitman J."/>
            <person name="Chen Y."/>
            <person name="Sun S."/>
            <person name="Springer D."/>
            <person name="Dromer F."/>
            <person name="Young S."/>
            <person name="Zeng Q."/>
            <person name="Chapman S."/>
            <person name="Gujja S."/>
            <person name="Saif S."/>
            <person name="Birren B."/>
        </authorList>
    </citation>
    <scope>NUCLEOTIDE SEQUENCE [LARGE SCALE GENOMIC DNA]</scope>
    <source>
        <strain evidence="7">CBS 10435</strain>
    </source>
</reference>
<dbReference type="AlphaFoldDB" id="A0A1B9IUE8"/>
<accession>A0A1B9IUE8</accession>
<evidence type="ECO:0000313" key="6">
    <source>
        <dbReference type="EMBL" id="OCF59054.1"/>
    </source>
</evidence>
<dbReference type="OrthoDB" id="10251412at2759"/>
<name>A0A1B9IUE8_9TREE</name>
<keyword evidence="7" id="KW-1185">Reference proteome</keyword>
<dbReference type="GO" id="GO:0016887">
    <property type="term" value="F:ATP hydrolysis activity"/>
    <property type="evidence" value="ECO:0007669"/>
    <property type="project" value="InterPro"/>
</dbReference>
<feature type="domain" description="ATPase AAA-type core" evidence="4">
    <location>
        <begin position="37"/>
        <end position="85"/>
    </location>
</feature>
<evidence type="ECO:0000259" key="4">
    <source>
        <dbReference type="Pfam" id="PF00004"/>
    </source>
</evidence>
<dbReference type="Pfam" id="PF25426">
    <property type="entry name" value="AAA_lid_BCS1"/>
    <property type="match status" value="1"/>
</dbReference>
<evidence type="ECO:0000256" key="1">
    <source>
        <dbReference type="ARBA" id="ARBA00022741"/>
    </source>
</evidence>
<dbReference type="PANTHER" id="PTHR23070">
    <property type="entry name" value="BCS1 AAA-TYPE ATPASE"/>
    <property type="match status" value="1"/>
</dbReference>
<protein>
    <submittedName>
        <fullName evidence="6">Uncharacterized protein</fullName>
    </submittedName>
</protein>
<dbReference type="Proteomes" id="UP000092583">
    <property type="component" value="Unassembled WGS sequence"/>
</dbReference>
<dbReference type="Gene3D" id="3.40.50.300">
    <property type="entry name" value="P-loop containing nucleotide triphosphate hydrolases"/>
    <property type="match status" value="1"/>
</dbReference>
<keyword evidence="1" id="KW-0547">Nucleotide-binding</keyword>
<dbReference type="InterPro" id="IPR003959">
    <property type="entry name" value="ATPase_AAA_core"/>
</dbReference>
<dbReference type="EMBL" id="KI669461">
    <property type="protein sequence ID" value="OCF59054.1"/>
    <property type="molecule type" value="Genomic_DNA"/>
</dbReference>
<dbReference type="Pfam" id="PF00004">
    <property type="entry name" value="AAA"/>
    <property type="match status" value="1"/>
</dbReference>
<reference evidence="6 7" key="1">
    <citation type="submission" date="2013-07" db="EMBL/GenBank/DDBJ databases">
        <title>The Genome Sequence of Kwoniella mangroviensis CBS10435.</title>
        <authorList>
            <consortium name="The Broad Institute Genome Sequencing Platform"/>
            <person name="Cuomo C."/>
            <person name="Litvintseva A."/>
            <person name="Chen Y."/>
            <person name="Heitman J."/>
            <person name="Sun S."/>
            <person name="Springer D."/>
            <person name="Dromer F."/>
            <person name="Young S.K."/>
            <person name="Zeng Q."/>
            <person name="Gargeya S."/>
            <person name="Fitzgerald M."/>
            <person name="Abouelleil A."/>
            <person name="Alvarado L."/>
            <person name="Berlin A.M."/>
            <person name="Chapman S.B."/>
            <person name="Dewar J."/>
            <person name="Goldberg J."/>
            <person name="Griggs A."/>
            <person name="Gujja S."/>
            <person name="Hansen M."/>
            <person name="Howarth C."/>
            <person name="Imamovic A."/>
            <person name="Larimer J."/>
            <person name="McCowan C."/>
            <person name="Murphy C."/>
            <person name="Pearson M."/>
            <person name="Priest M."/>
            <person name="Roberts A."/>
            <person name="Saif S."/>
            <person name="Shea T."/>
            <person name="Sykes S."/>
            <person name="Wortman J."/>
            <person name="Nusbaum C."/>
            <person name="Birren B."/>
        </authorList>
    </citation>
    <scope>NUCLEOTIDE SEQUENCE [LARGE SCALE GENOMIC DNA]</scope>
    <source>
        <strain evidence="6 7">CBS 10435</strain>
    </source>
</reference>
<organism evidence="6 7">
    <name type="scientific">Kwoniella mangroviensis CBS 10435</name>
    <dbReference type="NCBI Taxonomy" id="1331196"/>
    <lineage>
        <taxon>Eukaryota</taxon>
        <taxon>Fungi</taxon>
        <taxon>Dikarya</taxon>
        <taxon>Basidiomycota</taxon>
        <taxon>Agaricomycotina</taxon>
        <taxon>Tremellomycetes</taxon>
        <taxon>Tremellales</taxon>
        <taxon>Cryptococcaceae</taxon>
        <taxon>Kwoniella</taxon>
    </lineage>
</organism>
<dbReference type="InterPro" id="IPR057495">
    <property type="entry name" value="AAA_lid_BCS1"/>
</dbReference>
<dbReference type="GO" id="GO:0005524">
    <property type="term" value="F:ATP binding"/>
    <property type="evidence" value="ECO:0007669"/>
    <property type="project" value="UniProtKB-KW"/>
</dbReference>
<evidence type="ECO:0000313" key="7">
    <source>
        <dbReference type="Proteomes" id="UP000092583"/>
    </source>
</evidence>
<feature type="compositionally biased region" description="Basic and acidic residues" evidence="3">
    <location>
        <begin position="231"/>
        <end position="241"/>
    </location>
</feature>
<feature type="region of interest" description="Disordered" evidence="3">
    <location>
        <begin position="1"/>
        <end position="32"/>
    </location>
</feature>
<gene>
    <name evidence="6" type="ORF">L486_03552</name>
</gene>
<evidence type="ECO:0000256" key="2">
    <source>
        <dbReference type="ARBA" id="ARBA00022840"/>
    </source>
</evidence>
<feature type="compositionally biased region" description="Acidic residues" evidence="3">
    <location>
        <begin position="10"/>
        <end position="19"/>
    </location>
</feature>